<evidence type="ECO:0000313" key="3">
    <source>
        <dbReference type="Proteomes" id="UP000248311"/>
    </source>
</evidence>
<comment type="caution">
    <text evidence="2">The sequence shown here is derived from an EMBL/GenBank/DDBJ whole genome shotgun (WGS) entry which is preliminary data.</text>
</comment>
<dbReference type="Proteomes" id="UP000248311">
    <property type="component" value="Unassembled WGS sequence"/>
</dbReference>
<reference evidence="2 3" key="1">
    <citation type="submission" date="2018-06" db="EMBL/GenBank/DDBJ databases">
        <title>Genomic Encyclopedia of Type Strains, Phase III (KMG-III): the genomes of soil and plant-associated and newly described type strains.</title>
        <authorList>
            <person name="Whitman W."/>
        </authorList>
    </citation>
    <scope>NUCLEOTIDE SEQUENCE [LARGE SCALE GENOMIC DNA]</scope>
    <source>
        <strain evidence="2 3">CECT 9025</strain>
    </source>
</reference>
<feature type="transmembrane region" description="Helical" evidence="1">
    <location>
        <begin position="12"/>
        <end position="34"/>
    </location>
</feature>
<accession>A0A318STY3</accession>
<proteinExistence type="predicted"/>
<feature type="transmembrane region" description="Helical" evidence="1">
    <location>
        <begin position="74"/>
        <end position="93"/>
    </location>
</feature>
<evidence type="ECO:0000313" key="2">
    <source>
        <dbReference type="EMBL" id="PYE83696.1"/>
    </source>
</evidence>
<dbReference type="EMBL" id="QJTE01000003">
    <property type="protein sequence ID" value="PYE83696.1"/>
    <property type="molecule type" value="Genomic_DNA"/>
</dbReference>
<organism evidence="2 3">
    <name type="scientific">Pseudoroseicyclus aestuarii</name>
    <dbReference type="NCBI Taxonomy" id="1795041"/>
    <lineage>
        <taxon>Bacteria</taxon>
        <taxon>Pseudomonadati</taxon>
        <taxon>Pseudomonadota</taxon>
        <taxon>Alphaproteobacteria</taxon>
        <taxon>Rhodobacterales</taxon>
        <taxon>Paracoccaceae</taxon>
        <taxon>Pseudoroseicyclus</taxon>
    </lineage>
</organism>
<keyword evidence="1" id="KW-0472">Membrane</keyword>
<evidence type="ECO:0008006" key="4">
    <source>
        <dbReference type="Google" id="ProtNLM"/>
    </source>
</evidence>
<feature type="transmembrane region" description="Helical" evidence="1">
    <location>
        <begin position="105"/>
        <end position="123"/>
    </location>
</feature>
<dbReference type="AlphaFoldDB" id="A0A318STY3"/>
<protein>
    <recommendedName>
        <fullName evidence="4">DUF4149 domain-containing protein</fullName>
    </recommendedName>
</protein>
<keyword evidence="1" id="KW-0812">Transmembrane</keyword>
<name>A0A318STY3_9RHOB</name>
<gene>
    <name evidence="2" type="ORF">DFP88_10354</name>
</gene>
<dbReference type="RefSeq" id="WP_110814271.1">
    <property type="nucleotide sequence ID" value="NZ_QJTE01000003.1"/>
</dbReference>
<keyword evidence="1" id="KW-1133">Transmembrane helix</keyword>
<keyword evidence="3" id="KW-1185">Reference proteome</keyword>
<sequence length="128" mass="13192">MYTAMLGAHGGFAFLAMILTLGWAALVLVAPKPVPATGPSPLQRGVYGGAMGMTGLVGLLGLVMVMMGNWAGAGFAWVGLMLVVLHAVAGARSRRALASGAKSRATVLAALQVLTLLLSWWLMVAKPF</sequence>
<evidence type="ECO:0000256" key="1">
    <source>
        <dbReference type="SAM" id="Phobius"/>
    </source>
</evidence>
<feature type="transmembrane region" description="Helical" evidence="1">
    <location>
        <begin position="46"/>
        <end position="68"/>
    </location>
</feature>